<sequence length="218" mass="24661">ARLGGFWDSMLGEGRRWWIIAGSDSHHHYTEGGKDFWPGEYSKTYVYAEKNYDDILMNMRAGHIFVTTGDLVSELYVRAEIVGQSRKAAIGETLEISKGDNVRITVTFLDPETPNANGQNSRVGRVDLITGLITGKVKDKNTDVNPTTVVIGRYGPGDWQVQNGYKSFSYILGNVIHDRYIRVRGTNTSQLEPQIDIEGENPWDDLWFYSNPVFIKVH</sequence>
<reference evidence="1" key="1">
    <citation type="submission" date="2018-06" db="EMBL/GenBank/DDBJ databases">
        <authorList>
            <person name="Zhirakovskaya E."/>
        </authorList>
    </citation>
    <scope>NUCLEOTIDE SEQUENCE</scope>
</reference>
<proteinExistence type="predicted"/>
<evidence type="ECO:0000313" key="1">
    <source>
        <dbReference type="EMBL" id="VAW19331.1"/>
    </source>
</evidence>
<keyword evidence="1" id="KW-0378">Hydrolase</keyword>
<dbReference type="EMBL" id="UOEN01000464">
    <property type="protein sequence ID" value="VAW19331.1"/>
    <property type="molecule type" value="Genomic_DNA"/>
</dbReference>
<protein>
    <submittedName>
        <fullName evidence="1">Histidinol phosphatase and related hydrolases of the PHP family</fullName>
    </submittedName>
</protein>
<accession>A0A3B0TKX0</accession>
<dbReference type="AlphaFoldDB" id="A0A3B0TKX0"/>
<organism evidence="1">
    <name type="scientific">hydrothermal vent metagenome</name>
    <dbReference type="NCBI Taxonomy" id="652676"/>
    <lineage>
        <taxon>unclassified sequences</taxon>
        <taxon>metagenomes</taxon>
        <taxon>ecological metagenomes</taxon>
    </lineage>
</organism>
<name>A0A3B0TKX0_9ZZZZ</name>
<dbReference type="GO" id="GO:0016787">
    <property type="term" value="F:hydrolase activity"/>
    <property type="evidence" value="ECO:0007669"/>
    <property type="project" value="UniProtKB-KW"/>
</dbReference>
<feature type="non-terminal residue" evidence="1">
    <location>
        <position position="1"/>
    </location>
</feature>
<gene>
    <name evidence="1" type="ORF">MNBD_BACTEROID05-518</name>
</gene>